<dbReference type="SUPFAM" id="SSF103473">
    <property type="entry name" value="MFS general substrate transporter"/>
    <property type="match status" value="1"/>
</dbReference>
<feature type="transmembrane region" description="Helical" evidence="4">
    <location>
        <begin position="145"/>
        <end position="168"/>
    </location>
</feature>
<reference evidence="6 7" key="1">
    <citation type="submission" date="2019-12" db="EMBL/GenBank/DDBJ databases">
        <title>Novel species isolated from a subtropical stream in China.</title>
        <authorList>
            <person name="Lu H."/>
        </authorList>
    </citation>
    <scope>NUCLEOTIDE SEQUENCE [LARGE SCALE GENOMIC DNA]</scope>
    <source>
        <strain evidence="6 7">DS3</strain>
    </source>
</reference>
<dbReference type="AlphaFoldDB" id="A0A6N9HDZ8"/>
<sequence>MIAHTLSMRLQRRGIHYAWVIVALTFFTGLASSAALGLPGALLQPLSKEFGWGVDQVSSALALRFALFGLIGPFAAILMERFGLRNVMVTALGLICAGSLLALGMTQFWQLVLLWGVMLGVGSGMTALVLSAVVSTRWFESRRGLVVGVLTASSATGQLIFLPVGAWLVERFGWRMAVVPVLVACALVALAVFGLMRNRPSDVGLAPFGAAGPALPAAQGAGAAPVLGFATPFRVLREASRSGVFWLLAGSFFICGLSTNGLIQTHFISLCGDAGMGPVPAASVLAMMGAFDLIGTILSGWLSDRYDNRKLLFWYYSLRGLSLLWLPYSEFTLYGLSLFAMFYGLDWIATVPPTVRLVAITFGKEKAGMVFGWIFAAHQLGAALAAYGAGQVRTLLLTYNPALLAAGAACLVAALMVLAVRVQPARAAAPAGASAA</sequence>
<evidence type="ECO:0000256" key="1">
    <source>
        <dbReference type="ARBA" id="ARBA00022692"/>
    </source>
</evidence>
<feature type="transmembrane region" description="Helical" evidence="4">
    <location>
        <begin position="283"/>
        <end position="302"/>
    </location>
</feature>
<comment type="caution">
    <text evidence="6">The sequence shown here is derived from an EMBL/GenBank/DDBJ whole genome shotgun (WGS) entry which is preliminary data.</text>
</comment>
<feature type="transmembrane region" description="Helical" evidence="4">
    <location>
        <begin position="370"/>
        <end position="390"/>
    </location>
</feature>
<feature type="transmembrane region" description="Helical" evidence="4">
    <location>
        <begin position="174"/>
        <end position="195"/>
    </location>
</feature>
<organism evidence="6 7">
    <name type="scientific">Pseudoduganella guangdongensis</name>
    <dbReference type="NCBI Taxonomy" id="2692179"/>
    <lineage>
        <taxon>Bacteria</taxon>
        <taxon>Pseudomonadati</taxon>
        <taxon>Pseudomonadota</taxon>
        <taxon>Betaproteobacteria</taxon>
        <taxon>Burkholderiales</taxon>
        <taxon>Oxalobacteraceae</taxon>
        <taxon>Telluria group</taxon>
        <taxon>Pseudoduganella</taxon>
    </lineage>
</organism>
<name>A0A6N9HDZ8_9BURK</name>
<dbReference type="PANTHER" id="PTHR11360">
    <property type="entry name" value="MONOCARBOXYLATE TRANSPORTER"/>
    <property type="match status" value="1"/>
</dbReference>
<dbReference type="Pfam" id="PF07690">
    <property type="entry name" value="MFS_1"/>
    <property type="match status" value="1"/>
</dbReference>
<dbReference type="InterPro" id="IPR020846">
    <property type="entry name" value="MFS_dom"/>
</dbReference>
<evidence type="ECO:0000256" key="4">
    <source>
        <dbReference type="SAM" id="Phobius"/>
    </source>
</evidence>
<feature type="transmembrane region" description="Helical" evidence="4">
    <location>
        <begin position="86"/>
        <end position="106"/>
    </location>
</feature>
<dbReference type="Proteomes" id="UP000448575">
    <property type="component" value="Unassembled WGS sequence"/>
</dbReference>
<evidence type="ECO:0000256" key="3">
    <source>
        <dbReference type="ARBA" id="ARBA00023136"/>
    </source>
</evidence>
<evidence type="ECO:0000256" key="2">
    <source>
        <dbReference type="ARBA" id="ARBA00022989"/>
    </source>
</evidence>
<dbReference type="InterPro" id="IPR050327">
    <property type="entry name" value="Proton-linked_MCT"/>
</dbReference>
<evidence type="ECO:0000313" key="6">
    <source>
        <dbReference type="EMBL" id="MYN01744.1"/>
    </source>
</evidence>
<dbReference type="RefSeq" id="WP_161024754.1">
    <property type="nucleotide sequence ID" value="NZ_WWCJ01000004.1"/>
</dbReference>
<feature type="transmembrane region" description="Helical" evidence="4">
    <location>
        <begin position="402"/>
        <end position="420"/>
    </location>
</feature>
<dbReference type="EMBL" id="WWCJ01000004">
    <property type="protein sequence ID" value="MYN01744.1"/>
    <property type="molecule type" value="Genomic_DNA"/>
</dbReference>
<dbReference type="PROSITE" id="PS50850">
    <property type="entry name" value="MFS"/>
    <property type="match status" value="1"/>
</dbReference>
<protein>
    <submittedName>
        <fullName evidence="6">MFS transporter</fullName>
    </submittedName>
</protein>
<dbReference type="CDD" id="cd17355">
    <property type="entry name" value="MFS_YcxA_like"/>
    <property type="match status" value="1"/>
</dbReference>
<proteinExistence type="predicted"/>
<keyword evidence="1 4" id="KW-0812">Transmembrane</keyword>
<evidence type="ECO:0000259" key="5">
    <source>
        <dbReference type="PROSITE" id="PS50850"/>
    </source>
</evidence>
<evidence type="ECO:0000313" key="7">
    <source>
        <dbReference type="Proteomes" id="UP000448575"/>
    </source>
</evidence>
<dbReference type="InterPro" id="IPR036259">
    <property type="entry name" value="MFS_trans_sf"/>
</dbReference>
<dbReference type="GO" id="GO:0022857">
    <property type="term" value="F:transmembrane transporter activity"/>
    <property type="evidence" value="ECO:0007669"/>
    <property type="project" value="InterPro"/>
</dbReference>
<keyword evidence="2 4" id="KW-1133">Transmembrane helix</keyword>
<dbReference type="Gene3D" id="1.20.1250.20">
    <property type="entry name" value="MFS general substrate transporter like domains"/>
    <property type="match status" value="2"/>
</dbReference>
<gene>
    <name evidence="6" type="ORF">GTP41_06485</name>
</gene>
<feature type="transmembrane region" description="Helical" evidence="4">
    <location>
        <begin position="244"/>
        <end position="263"/>
    </location>
</feature>
<accession>A0A6N9HDZ8</accession>
<feature type="transmembrane region" description="Helical" evidence="4">
    <location>
        <begin position="61"/>
        <end position="79"/>
    </location>
</feature>
<dbReference type="PANTHER" id="PTHR11360:SF290">
    <property type="entry name" value="MONOCARBOXYLATE MFS PERMEASE"/>
    <property type="match status" value="1"/>
</dbReference>
<feature type="transmembrane region" description="Helical" evidence="4">
    <location>
        <begin position="334"/>
        <end position="358"/>
    </location>
</feature>
<feature type="domain" description="Major facilitator superfamily (MFS) profile" evidence="5">
    <location>
        <begin position="18"/>
        <end position="425"/>
    </location>
</feature>
<keyword evidence="3 4" id="KW-0472">Membrane</keyword>
<feature type="transmembrane region" description="Helical" evidence="4">
    <location>
        <begin position="112"/>
        <end position="133"/>
    </location>
</feature>
<keyword evidence="7" id="KW-1185">Reference proteome</keyword>
<dbReference type="InterPro" id="IPR011701">
    <property type="entry name" value="MFS"/>
</dbReference>